<dbReference type="Pfam" id="PF13923">
    <property type="entry name" value="zf-C3HC4_2"/>
    <property type="match status" value="1"/>
</dbReference>
<evidence type="ECO:0000256" key="7">
    <source>
        <dbReference type="ARBA" id="ARBA00022679"/>
    </source>
</evidence>
<dbReference type="GO" id="GO:0008270">
    <property type="term" value="F:zinc ion binding"/>
    <property type="evidence" value="ECO:0007669"/>
    <property type="project" value="UniProtKB-KW"/>
</dbReference>
<comment type="similarity">
    <text evidence="4">Belongs to the RAD18 family.</text>
</comment>
<evidence type="ECO:0000256" key="4">
    <source>
        <dbReference type="ARBA" id="ARBA00009506"/>
    </source>
</evidence>
<dbReference type="SUPFAM" id="SSF57850">
    <property type="entry name" value="RING/U-box"/>
    <property type="match status" value="1"/>
</dbReference>
<feature type="compositionally biased region" description="Basic residues" evidence="20">
    <location>
        <begin position="152"/>
        <end position="164"/>
    </location>
</feature>
<sequence>MVDAISTRLLDSVPDPTDFPPQENAPGLRKLDSTFRCTICGEVFDAPVTTRCGHCFCSGCLRPALALKQECPTCRKSTNEMHIRPNYVMEEAIMCWGESRTYILELIKREKEAAEAVSKAKASQRSHKRKRSGSTSSVEMLDCAPGPSSPRTPRRRQHSPRKHKAVDLTTVPSSDVDEDELSSINLNPKPNQIVPCPLCSKTVAYKDLNTHIDRGCKDFSKEKASETWSKILSKPPNKQKGKQRCYRKHSDSDDEQPLPLASYATLKDRQLREMLGDHGLPTQGDRSLLEQRHQRWVVFYNTNLDRSLPNRKSKSALRQELKKWEETHFKVKKPVVQDAKEHVKTHKSEFSKLVSIARGSQPQITSTIPSSVSPQPMSPG</sequence>
<evidence type="ECO:0000256" key="18">
    <source>
        <dbReference type="ARBA" id="ARBA00082369"/>
    </source>
</evidence>
<accession>A0A5C3L3L6</accession>
<proteinExistence type="inferred from homology"/>
<dbReference type="NCBIfam" id="TIGR00599">
    <property type="entry name" value="rad18"/>
    <property type="match status" value="1"/>
</dbReference>
<evidence type="ECO:0000256" key="20">
    <source>
        <dbReference type="SAM" id="MobiDB-lite"/>
    </source>
</evidence>
<evidence type="ECO:0000256" key="16">
    <source>
        <dbReference type="ARBA" id="ARBA00031783"/>
    </source>
</evidence>
<keyword evidence="15" id="KW-0539">Nucleus</keyword>
<protein>
    <recommendedName>
        <fullName evidence="6">Postreplication repair E3 ubiquitin-protein ligase RAD18</fullName>
        <ecNumber evidence="5">2.3.2.27</ecNumber>
    </recommendedName>
    <alternativeName>
        <fullName evidence="17">Postreplication repair E3 ubiquitin-protein ligase rad18</fullName>
    </alternativeName>
    <alternativeName>
        <fullName evidence="16 18">RING-type E3 ubiquitin transferase RAD18</fullName>
    </alternativeName>
</protein>
<evidence type="ECO:0000256" key="2">
    <source>
        <dbReference type="ARBA" id="ARBA00004123"/>
    </source>
</evidence>
<dbReference type="GO" id="GO:0061630">
    <property type="term" value="F:ubiquitin protein ligase activity"/>
    <property type="evidence" value="ECO:0007669"/>
    <property type="project" value="UniProtKB-EC"/>
</dbReference>
<feature type="region of interest" description="Disordered" evidence="20">
    <location>
        <begin position="232"/>
        <end position="258"/>
    </location>
</feature>
<evidence type="ECO:0000256" key="17">
    <source>
        <dbReference type="ARBA" id="ARBA00074353"/>
    </source>
</evidence>
<dbReference type="OrthoDB" id="9049620at2759"/>
<evidence type="ECO:0000256" key="5">
    <source>
        <dbReference type="ARBA" id="ARBA00012483"/>
    </source>
</evidence>
<comment type="pathway">
    <text evidence="3">Protein modification; protein ubiquitination.</text>
</comment>
<evidence type="ECO:0000256" key="13">
    <source>
        <dbReference type="ARBA" id="ARBA00023125"/>
    </source>
</evidence>
<evidence type="ECO:0000256" key="15">
    <source>
        <dbReference type="ARBA" id="ARBA00023242"/>
    </source>
</evidence>
<evidence type="ECO:0000256" key="12">
    <source>
        <dbReference type="ARBA" id="ARBA00022833"/>
    </source>
</evidence>
<dbReference type="PANTHER" id="PTHR14134:SF2">
    <property type="entry name" value="E3 UBIQUITIN-PROTEIN LIGASE RAD18"/>
    <property type="match status" value="1"/>
</dbReference>
<dbReference type="STRING" id="230819.A0A5C3L3L6"/>
<organism evidence="23 24">
    <name type="scientific">Coprinopsis marcescibilis</name>
    <name type="common">Agaric fungus</name>
    <name type="synonym">Psathyrella marcescibilis</name>
    <dbReference type="NCBI Taxonomy" id="230819"/>
    <lineage>
        <taxon>Eukaryota</taxon>
        <taxon>Fungi</taxon>
        <taxon>Dikarya</taxon>
        <taxon>Basidiomycota</taxon>
        <taxon>Agaricomycotina</taxon>
        <taxon>Agaricomycetes</taxon>
        <taxon>Agaricomycetidae</taxon>
        <taxon>Agaricales</taxon>
        <taxon>Agaricineae</taxon>
        <taxon>Psathyrellaceae</taxon>
        <taxon>Coprinopsis</taxon>
    </lineage>
</organism>
<feature type="region of interest" description="Disordered" evidence="20">
    <location>
        <begin position="358"/>
        <end position="380"/>
    </location>
</feature>
<dbReference type="InterPro" id="IPR017907">
    <property type="entry name" value="Znf_RING_CS"/>
</dbReference>
<evidence type="ECO:0000259" key="21">
    <source>
        <dbReference type="PROSITE" id="PS50089"/>
    </source>
</evidence>
<keyword evidence="13" id="KW-0238">DNA-binding</keyword>
<feature type="domain" description="SAP" evidence="22">
    <location>
        <begin position="263"/>
        <end position="297"/>
    </location>
</feature>
<evidence type="ECO:0000256" key="3">
    <source>
        <dbReference type="ARBA" id="ARBA00004906"/>
    </source>
</evidence>
<keyword evidence="11" id="KW-0833">Ubl conjugation pathway</keyword>
<keyword evidence="7" id="KW-0808">Transferase</keyword>
<keyword evidence="10 19" id="KW-0863">Zinc-finger</keyword>
<dbReference type="PROSITE" id="PS50800">
    <property type="entry name" value="SAP"/>
    <property type="match status" value="1"/>
</dbReference>
<feature type="compositionally biased region" description="Basic residues" evidence="20">
    <location>
        <begin position="237"/>
        <end position="247"/>
    </location>
</feature>
<dbReference type="GO" id="GO:0005634">
    <property type="term" value="C:nucleus"/>
    <property type="evidence" value="ECO:0007669"/>
    <property type="project" value="UniProtKB-SubCell"/>
</dbReference>
<dbReference type="EC" id="2.3.2.27" evidence="5"/>
<dbReference type="InterPro" id="IPR013083">
    <property type="entry name" value="Znf_RING/FYVE/PHD"/>
</dbReference>
<feature type="region of interest" description="Disordered" evidence="20">
    <location>
        <begin position="118"/>
        <end position="185"/>
    </location>
</feature>
<evidence type="ECO:0000313" key="24">
    <source>
        <dbReference type="Proteomes" id="UP000307440"/>
    </source>
</evidence>
<feature type="domain" description="RING-type" evidence="21">
    <location>
        <begin position="37"/>
        <end position="75"/>
    </location>
</feature>
<dbReference type="InterPro" id="IPR001841">
    <property type="entry name" value="Znf_RING"/>
</dbReference>
<comment type="subcellular location">
    <subcellularLocation>
        <location evidence="2">Nucleus</location>
    </subcellularLocation>
</comment>
<dbReference type="InterPro" id="IPR004580">
    <property type="entry name" value="Rad18_fungi"/>
</dbReference>
<evidence type="ECO:0000256" key="9">
    <source>
        <dbReference type="ARBA" id="ARBA00022763"/>
    </source>
</evidence>
<feature type="compositionally biased region" description="Basic residues" evidence="20">
    <location>
        <begin position="122"/>
        <end position="132"/>
    </location>
</feature>
<evidence type="ECO:0000256" key="19">
    <source>
        <dbReference type="PROSITE-ProRule" id="PRU00175"/>
    </source>
</evidence>
<dbReference type="Pfam" id="PF02037">
    <property type="entry name" value="SAP"/>
    <property type="match status" value="1"/>
</dbReference>
<evidence type="ECO:0000256" key="11">
    <source>
        <dbReference type="ARBA" id="ARBA00022786"/>
    </source>
</evidence>
<evidence type="ECO:0000256" key="14">
    <source>
        <dbReference type="ARBA" id="ARBA00023204"/>
    </source>
</evidence>
<dbReference type="GO" id="GO:0003697">
    <property type="term" value="F:single-stranded DNA binding"/>
    <property type="evidence" value="ECO:0007669"/>
    <property type="project" value="InterPro"/>
</dbReference>
<dbReference type="AlphaFoldDB" id="A0A5C3L3L6"/>
<evidence type="ECO:0000256" key="10">
    <source>
        <dbReference type="ARBA" id="ARBA00022771"/>
    </source>
</evidence>
<evidence type="ECO:0000259" key="22">
    <source>
        <dbReference type="PROSITE" id="PS50800"/>
    </source>
</evidence>
<keyword evidence="12" id="KW-0862">Zinc</keyword>
<dbReference type="SMART" id="SM00184">
    <property type="entry name" value="RING"/>
    <property type="match status" value="1"/>
</dbReference>
<dbReference type="PROSITE" id="PS00518">
    <property type="entry name" value="ZF_RING_1"/>
    <property type="match status" value="1"/>
</dbReference>
<dbReference type="Gene3D" id="3.30.40.10">
    <property type="entry name" value="Zinc/RING finger domain, C3HC4 (zinc finger)"/>
    <property type="match status" value="1"/>
</dbReference>
<evidence type="ECO:0000313" key="23">
    <source>
        <dbReference type="EMBL" id="TFK27335.1"/>
    </source>
</evidence>
<gene>
    <name evidence="23" type="ORF">FA15DRAFT_586614</name>
</gene>
<dbReference type="PANTHER" id="PTHR14134">
    <property type="entry name" value="E3 UBIQUITIN-PROTEIN LIGASE RAD18"/>
    <property type="match status" value="1"/>
</dbReference>
<dbReference type="GO" id="GO:0097505">
    <property type="term" value="C:Rad6-Rad18 complex"/>
    <property type="evidence" value="ECO:0007669"/>
    <property type="project" value="TreeGrafter"/>
</dbReference>
<name>A0A5C3L3L6_COPMA</name>
<evidence type="ECO:0000256" key="8">
    <source>
        <dbReference type="ARBA" id="ARBA00022723"/>
    </source>
</evidence>
<reference evidence="23 24" key="1">
    <citation type="journal article" date="2019" name="Nat. Ecol. Evol.">
        <title>Megaphylogeny resolves global patterns of mushroom evolution.</title>
        <authorList>
            <person name="Varga T."/>
            <person name="Krizsan K."/>
            <person name="Foldi C."/>
            <person name="Dima B."/>
            <person name="Sanchez-Garcia M."/>
            <person name="Sanchez-Ramirez S."/>
            <person name="Szollosi G.J."/>
            <person name="Szarkandi J.G."/>
            <person name="Papp V."/>
            <person name="Albert L."/>
            <person name="Andreopoulos W."/>
            <person name="Angelini C."/>
            <person name="Antonin V."/>
            <person name="Barry K.W."/>
            <person name="Bougher N.L."/>
            <person name="Buchanan P."/>
            <person name="Buyck B."/>
            <person name="Bense V."/>
            <person name="Catcheside P."/>
            <person name="Chovatia M."/>
            <person name="Cooper J."/>
            <person name="Damon W."/>
            <person name="Desjardin D."/>
            <person name="Finy P."/>
            <person name="Geml J."/>
            <person name="Haridas S."/>
            <person name="Hughes K."/>
            <person name="Justo A."/>
            <person name="Karasinski D."/>
            <person name="Kautmanova I."/>
            <person name="Kiss B."/>
            <person name="Kocsube S."/>
            <person name="Kotiranta H."/>
            <person name="LaButti K.M."/>
            <person name="Lechner B.E."/>
            <person name="Liimatainen K."/>
            <person name="Lipzen A."/>
            <person name="Lukacs Z."/>
            <person name="Mihaltcheva S."/>
            <person name="Morgado L.N."/>
            <person name="Niskanen T."/>
            <person name="Noordeloos M.E."/>
            <person name="Ohm R.A."/>
            <person name="Ortiz-Santana B."/>
            <person name="Ovrebo C."/>
            <person name="Racz N."/>
            <person name="Riley R."/>
            <person name="Savchenko A."/>
            <person name="Shiryaev A."/>
            <person name="Soop K."/>
            <person name="Spirin V."/>
            <person name="Szebenyi C."/>
            <person name="Tomsovsky M."/>
            <person name="Tulloss R.E."/>
            <person name="Uehling J."/>
            <person name="Grigoriev I.V."/>
            <person name="Vagvolgyi C."/>
            <person name="Papp T."/>
            <person name="Martin F.M."/>
            <person name="Miettinen O."/>
            <person name="Hibbett D.S."/>
            <person name="Nagy L.G."/>
        </authorList>
    </citation>
    <scope>NUCLEOTIDE SEQUENCE [LARGE SCALE GENOMIC DNA]</scope>
    <source>
        <strain evidence="23 24">CBS 121175</strain>
    </source>
</reference>
<dbReference type="GO" id="GO:0006301">
    <property type="term" value="P:DNA damage tolerance"/>
    <property type="evidence" value="ECO:0007669"/>
    <property type="project" value="InterPro"/>
</dbReference>
<dbReference type="InterPro" id="IPR003034">
    <property type="entry name" value="SAP_dom"/>
</dbReference>
<dbReference type="GO" id="GO:0006281">
    <property type="term" value="P:DNA repair"/>
    <property type="evidence" value="ECO:0007669"/>
    <property type="project" value="UniProtKB-KW"/>
</dbReference>
<evidence type="ECO:0000256" key="1">
    <source>
        <dbReference type="ARBA" id="ARBA00000900"/>
    </source>
</evidence>
<evidence type="ECO:0000256" key="6">
    <source>
        <dbReference type="ARBA" id="ARBA00015551"/>
    </source>
</evidence>
<keyword evidence="24" id="KW-1185">Reference proteome</keyword>
<dbReference type="InterPro" id="IPR039577">
    <property type="entry name" value="Rad18"/>
</dbReference>
<dbReference type="SMART" id="SM00513">
    <property type="entry name" value="SAP"/>
    <property type="match status" value="1"/>
</dbReference>
<comment type="catalytic activity">
    <reaction evidence="1">
        <text>S-ubiquitinyl-[E2 ubiquitin-conjugating enzyme]-L-cysteine + [acceptor protein]-L-lysine = [E2 ubiquitin-conjugating enzyme]-L-cysteine + N(6)-ubiquitinyl-[acceptor protein]-L-lysine.</text>
        <dbReference type="EC" id="2.3.2.27"/>
    </reaction>
</comment>
<keyword evidence="8" id="KW-0479">Metal-binding</keyword>
<dbReference type="Proteomes" id="UP000307440">
    <property type="component" value="Unassembled WGS sequence"/>
</dbReference>
<dbReference type="GO" id="GO:0006513">
    <property type="term" value="P:protein monoubiquitination"/>
    <property type="evidence" value="ECO:0007669"/>
    <property type="project" value="InterPro"/>
</dbReference>
<keyword evidence="14" id="KW-0234">DNA repair</keyword>
<dbReference type="EMBL" id="ML210165">
    <property type="protein sequence ID" value="TFK27335.1"/>
    <property type="molecule type" value="Genomic_DNA"/>
</dbReference>
<dbReference type="FunFam" id="3.30.40.10:FF:000172">
    <property type="entry name" value="E3 ubiquitin-protein ligase RAD18"/>
    <property type="match status" value="1"/>
</dbReference>
<keyword evidence="9" id="KW-0227">DNA damage</keyword>
<dbReference type="PROSITE" id="PS50089">
    <property type="entry name" value="ZF_RING_2"/>
    <property type="match status" value="1"/>
</dbReference>